<gene>
    <name evidence="1" type="ORF">ACFFVK_13830</name>
</gene>
<dbReference type="EMBL" id="JBHMFE010000017">
    <property type="protein sequence ID" value="MFB9109662.1"/>
    <property type="molecule type" value="Genomic_DNA"/>
</dbReference>
<dbReference type="NCBIfam" id="TIGR04131">
    <property type="entry name" value="Bac_Flav_CTERM"/>
    <property type="match status" value="1"/>
</dbReference>
<comment type="caution">
    <text evidence="1">The sequence shown here is derived from an EMBL/GenBank/DDBJ whole genome shotgun (WGS) entry which is preliminary data.</text>
</comment>
<dbReference type="InterPro" id="IPR025667">
    <property type="entry name" value="SprB_repeat"/>
</dbReference>
<reference evidence="1 2" key="1">
    <citation type="submission" date="2024-09" db="EMBL/GenBank/DDBJ databases">
        <authorList>
            <person name="Sun Q."/>
            <person name="Mori K."/>
        </authorList>
    </citation>
    <scope>NUCLEOTIDE SEQUENCE [LARGE SCALE GENOMIC DNA]</scope>
    <source>
        <strain evidence="1 2">CECT 8365</strain>
    </source>
</reference>
<accession>A0ABV5HCN9</accession>
<dbReference type="Proteomes" id="UP001589562">
    <property type="component" value="Unassembled WGS sequence"/>
</dbReference>
<sequence>SNSADLNPSTNANWDVWVKDANGCTFKLDVAITTDNAPTAVTAIGAGCLGTPGGYTITASATGGTGTLSYSINGGGSYQTSNVFTITSIGTYTIRVKDANGCTIDSNPVIVAPQLTLSAVLNKDITCNPAPTAAQITLTPTGGAGPFTYTSSPNTGTFVGNVFTTNVSGNYTFTVTDANLCSASTTTAIVVTPTVNPDITGIAQTQSINCNGDDTAAINITIDNTKGLAPFVFNVLNTTTGTNYGTQTSGLAAGNYTITVTDAKGCTDTGSIIISQPNPIVVDFDVDPITCGAGGVSLGRIIVNGVTGGTPNYTYHVTGVNGYNQKFTNQPGTSQVFDIVNFGLYELIVTDANGCQSLHQNILVASPPDDLDITVSPSPVVCSGTGSALVAVSSSPTSTIGNGPFYFSLYTGSVPSYPSGVWLAEDAVGSKKTTFNNLIAGVTYTFVVYDADATHGGTGTGCYYFETSQFPIGTNSTITVTPLTESNITCKGAANGNVTFTMNHTYGVATPVTYQIYNSQNVTPVGGLISTIIPASGSLAVNNFGTLPFGNYFVLITEDAGATNAGCSVASAPFEITESAIDLSVAASKIKNVNCNEAGVIAAQAKDGTAPYTYQYLLASATPPTASTVGWTGNTTFATSATGNYIVYAKDAYGCIKTAAVTLDADDAPIVTPPATSVCYDGTPFTITFSGTVDPDLVGGATYSVNGSAFQSSPSFTFNASGTYNLVIKDGNGCTDDVDYIVYPRLNLSASLTKELDCTSSPEAEITLTTTGGNTTPAANYTYEVNFNNGGFVSATNPYSATTAGNYVFRVTDANNATVCRTTTSFDLDPITPTVFTTTETNVSCNGVADGTITVNVTSGVGPYEYQLNAGVFQTSNVFTGLAAGTAYTITVKDAKSCLYPKTPITITEPSVLAATSSVTPFGCNSGNVPQPAVVTVTATVGTGTAPYTYSFNGSTTYTSVNSLVVSDNGTDQVIVYSVKDANGCITGGSATVDKYLPLTDITFAVTTAPVCPSNVADITLTVTGGYVPMAKYEIISPISVDNGNNALFTGLAPDTYLFKVTDANGCSIERNYKIVPVTPIAIAGAMLNDISCNAADGTTNNGSAQFTVTGFSATGNYSVVTSPAVAAAQISQSGDVITLTGLSAGTYTVTVEDNTTHCSANAAVTITEPNPIAFTASGTKVFCSQDISSITVSAVTGGTGSYTYAVVQGGSAAPVASAYGTNAVMSVDTNLTDLSWDVYVKDANGCIHMENVVIINNARPTITVPAQQCYVGSVLTVDLDALTTTYNSVKSYTVNGSAIATSTATFTSPGTYSLGIKDDNGCEAFVSYTIEKQLLATATLTKDLYCAGSVNATIDVVITDGVAPYTYQMYVDGVPSGLATPTATGFTASVSTAGSYTFVITDSNAAVCSVTTNAAVVTTPATPTATAVPTAVICNGESNGTITVTASNGVAPYTYALSGTGANASGNATGIYTGLIAGTTYSVVVTDAKGCASAAIPVTITEPATLTASAVVTPFGCDATNNAKDAIVTITAGGGTTDYTYSFDGGTTFQLSPSFSVNTVQTISYVVLDANGCKVTGQAIVNPYLPPTDMDIIATPIYCTSGNVATVTVNTVTGGALPYTYEIISPASAVTAPSGTNSFASLTPDTYIIKVTDNNGCSITKPIIVKEADKISVTHQIINDVYCKGGSTGAVDFTVSNYITSANYTFNLIKGATTISSFTQNGDVISYTGLAEGNYTFTVTDAVSGCSAPINFTITEPVAVLSSTSVATNINCNEDNATITVTANGGTAPYRYAVAKAGDPIPTSFGPSNQLVVDTNNGADVNWIVYVLDSNNCDANNAQPIQPDVNPTVVSAVATQCPSVTGTYEITVTATGFNSALLYSVDGVSFDANNVITVNAPGTYNVTVKDANGCSSAVTPVTILEPLVLTPTVTTSPSCTDGDGIVAVSTTGGSGNYVYNIDGGALGATTPLTGVHSGSHIIGVKDTTTLCEVFVTIDLKPATIITGFALTSTPVTCNGGNDGTITATMDTPADGINDNPKYTYSLDGGTTQQDSPVFTGLTAGTYTVLVTSERGCKATATIPVDEPGIVAVNAVAVSQFTCTNGNTSNFATITVDPATGVSGGSGTYVTYEFIKNGTQVQSGSSNTYTEFDLSGGTYTVNVYDSNRCMGTYTTAIKIAPYIKLDKIDVVKTAITCTNPESISATAVDASGTAIAGIEYTLTDVSGVITFAPNTTGNFTGLAVGDYIITALNPATGCSIQKVHYVNQPNTFDLNIVKDSDIVCYGSNEGAVTVTLIDNIGNPDEAGRFNYTVSLLGAVVRSGTSATAGPLPLTNLSAGEYTVSATLIDSPFCTVSATFTIGQPDAELKITAVHSSITCIPGNNDGRIVATATGGWAGGYEYKLVNSAGTVISDWSATYEFPNLTAETYTVSVRDTKGCPVSSIPVVLEIPKPILVNATPSATMLLCNGDTSATITVTATGGQESNYLYTLNTITATGTISSGPQTSPIFTGLGAGTYSVKVTDGFNCSEVSVDVTINEPTIVTAELRQSSDPTCQTQASLTLSATGGTGSYTYSTDPNFGTVLGSFTAAIPAVITNVVPGDYKYYVRDTNNCVGGFAGIKVSPLEELKVEIVTKTDVRCAGDETGVITAVATGGLGNYVYTLLRNGALVKGPQANGNFTDLPAGTDYVVHVDSGDCPKDSEKVEIGTAINPLTFTTELTHVTCNGSNDGKIVITATGGTGQIMYAVTAVNDLREFRSSNVFNNLKPGMYQVLAQDVSGCYYLPQEIEVTEPKALTTAIVGDVTPEGCKGAKDGGFEIVIKGAIAPYSYSLDNIDGPYTVIPGSYDNVTGVTYSFPDMAGGEHIVYIKDGINSKCINELEVIIPEGVVLDPKAEINYDCVNNAAANSVTITVDSSITNPADVHYALDGGAIQMDKIFTNLNHGPHKVTVTHTNGCSADVSFEIKPIAPLTLALTGGQPEMNVISVTAAGGSPAYMYSFNGEDFTSSNTYKVYQSGDYEVIVRDQNGCTATLIVPMTYVDVCIPNYFTPNGDGLYDEWGPGCTNIYNNLEFSIFDRYGREIAKYRYGQKWNGKYNGEELPTGDYWYVLKLNDKKDDREFVGHFTLYR</sequence>
<protein>
    <submittedName>
        <fullName evidence="1">T9SS type B sorting domain-containing protein</fullName>
    </submittedName>
</protein>
<keyword evidence="2" id="KW-1185">Reference proteome</keyword>
<dbReference type="Pfam" id="PF13585">
    <property type="entry name" value="CHU_C"/>
    <property type="match status" value="1"/>
</dbReference>
<name>A0ABV5HCN9_9FLAO</name>
<evidence type="ECO:0000313" key="1">
    <source>
        <dbReference type="EMBL" id="MFB9109662.1"/>
    </source>
</evidence>
<feature type="non-terminal residue" evidence="1">
    <location>
        <position position="1"/>
    </location>
</feature>
<dbReference type="RefSeq" id="WP_379680658.1">
    <property type="nucleotide sequence ID" value="NZ_JBHMFE010000017.1"/>
</dbReference>
<evidence type="ECO:0000313" key="2">
    <source>
        <dbReference type="Proteomes" id="UP001589562"/>
    </source>
</evidence>
<proteinExistence type="predicted"/>
<dbReference type="InterPro" id="IPR026341">
    <property type="entry name" value="T9SS_type_B"/>
</dbReference>
<dbReference type="Pfam" id="PF13573">
    <property type="entry name" value="SprB"/>
    <property type="match status" value="9"/>
</dbReference>
<organism evidence="1 2">
    <name type="scientific">Flavobacterium gyeonganense</name>
    <dbReference type="NCBI Taxonomy" id="1310418"/>
    <lineage>
        <taxon>Bacteria</taxon>
        <taxon>Pseudomonadati</taxon>
        <taxon>Bacteroidota</taxon>
        <taxon>Flavobacteriia</taxon>
        <taxon>Flavobacteriales</taxon>
        <taxon>Flavobacteriaceae</taxon>
        <taxon>Flavobacterium</taxon>
    </lineage>
</organism>